<dbReference type="PANTHER" id="PTHR30004:SF6">
    <property type="entry name" value="D-THREONATE 4-PHOSPHATE DEHYDROGENASE"/>
    <property type="match status" value="1"/>
</dbReference>
<keyword evidence="1" id="KW-0479">Metal-binding</keyword>
<dbReference type="GO" id="GO:0046872">
    <property type="term" value="F:metal ion binding"/>
    <property type="evidence" value="ECO:0007669"/>
    <property type="project" value="UniProtKB-KW"/>
</dbReference>
<dbReference type="GO" id="GO:0051287">
    <property type="term" value="F:NAD binding"/>
    <property type="evidence" value="ECO:0007669"/>
    <property type="project" value="InterPro"/>
</dbReference>
<dbReference type="InterPro" id="IPR005255">
    <property type="entry name" value="PdxA_fam"/>
</dbReference>
<reference evidence="4" key="1">
    <citation type="submission" date="2018-05" db="EMBL/GenBank/DDBJ databases">
        <authorList>
            <person name="Lanie J.A."/>
            <person name="Ng W.-L."/>
            <person name="Kazmierczak K.M."/>
            <person name="Andrzejewski T.M."/>
            <person name="Davidsen T.M."/>
            <person name="Wayne K.J."/>
            <person name="Tettelin H."/>
            <person name="Glass J.I."/>
            <person name="Rusch D."/>
            <person name="Podicherti R."/>
            <person name="Tsui H.-C.T."/>
            <person name="Winkler M.E."/>
        </authorList>
    </citation>
    <scope>NUCLEOTIDE SEQUENCE</scope>
</reference>
<dbReference type="AlphaFoldDB" id="A0A382DUQ2"/>
<evidence type="ECO:0000313" key="4">
    <source>
        <dbReference type="EMBL" id="SVB42170.1"/>
    </source>
</evidence>
<dbReference type="EMBL" id="UINC01041214">
    <property type="protein sequence ID" value="SVB42170.1"/>
    <property type="molecule type" value="Genomic_DNA"/>
</dbReference>
<dbReference type="GO" id="GO:0016491">
    <property type="term" value="F:oxidoreductase activity"/>
    <property type="evidence" value="ECO:0007669"/>
    <property type="project" value="UniProtKB-KW"/>
</dbReference>
<sequence length="328" mass="37614">VKNKPIIIVAGEPYSVFLEIFFKVFKTNLYKKYKHPIVLIGSKKIVKMQMKKFNFSFETNLIKKNQLKNIKLNNKKINLINVDLNFKKPFGKISKKSSKYIEKCFDIGLDIMKDKLGLALINGPISKKYFLAGKFKGITEYLSHKTNKQGNEVMLIYNKFLSVSPITTHIALKDVPKKISTRIILKKIVSINNFYKNKLKKIPRFAVTGLNPHCESNFHNSEEDKIIKPAIKLAKKKKLKVEGPYAADTLFIKKNIKKFDVVVGMYHDQVLTPIKTLYNFNAINITLGLPFIRISPDHGPNNKMLGQKKSDPTSLREALIFLRKINGN</sequence>
<evidence type="ECO:0008006" key="5">
    <source>
        <dbReference type="Google" id="ProtNLM"/>
    </source>
</evidence>
<dbReference type="PANTHER" id="PTHR30004">
    <property type="entry name" value="4-HYDROXYTHREONINE-4-PHOSPHATE DEHYDROGENASE"/>
    <property type="match status" value="1"/>
</dbReference>
<name>A0A382DUQ2_9ZZZZ</name>
<dbReference type="Pfam" id="PF04166">
    <property type="entry name" value="PdxA"/>
    <property type="match status" value="1"/>
</dbReference>
<evidence type="ECO:0000256" key="2">
    <source>
        <dbReference type="ARBA" id="ARBA00023002"/>
    </source>
</evidence>
<evidence type="ECO:0000256" key="3">
    <source>
        <dbReference type="ARBA" id="ARBA00023027"/>
    </source>
</evidence>
<keyword evidence="2" id="KW-0560">Oxidoreductase</keyword>
<dbReference type="Gene3D" id="3.40.718.10">
    <property type="entry name" value="Isopropylmalate Dehydrogenase"/>
    <property type="match status" value="1"/>
</dbReference>
<keyword evidence="3" id="KW-0520">NAD</keyword>
<accession>A0A382DUQ2</accession>
<feature type="non-terminal residue" evidence="4">
    <location>
        <position position="1"/>
    </location>
</feature>
<dbReference type="SUPFAM" id="SSF53659">
    <property type="entry name" value="Isocitrate/Isopropylmalate dehydrogenase-like"/>
    <property type="match status" value="1"/>
</dbReference>
<protein>
    <recommendedName>
        <fullName evidence="5">4-hydroxythreonine-4-phosphate dehydrogenase</fullName>
    </recommendedName>
</protein>
<evidence type="ECO:0000256" key="1">
    <source>
        <dbReference type="ARBA" id="ARBA00022723"/>
    </source>
</evidence>
<gene>
    <name evidence="4" type="ORF">METZ01_LOCUS195024</name>
</gene>
<proteinExistence type="predicted"/>
<organism evidence="4">
    <name type="scientific">marine metagenome</name>
    <dbReference type="NCBI Taxonomy" id="408172"/>
    <lineage>
        <taxon>unclassified sequences</taxon>
        <taxon>metagenomes</taxon>
        <taxon>ecological metagenomes</taxon>
    </lineage>
</organism>